<evidence type="ECO:0000256" key="2">
    <source>
        <dbReference type="ARBA" id="ARBA00007232"/>
    </source>
</evidence>
<organism evidence="9 10">
    <name type="scientific">Odynerus spinipes</name>
    <dbReference type="NCBI Taxonomy" id="1348599"/>
    <lineage>
        <taxon>Eukaryota</taxon>
        <taxon>Metazoa</taxon>
        <taxon>Ecdysozoa</taxon>
        <taxon>Arthropoda</taxon>
        <taxon>Hexapoda</taxon>
        <taxon>Insecta</taxon>
        <taxon>Pterygota</taxon>
        <taxon>Neoptera</taxon>
        <taxon>Endopterygota</taxon>
        <taxon>Hymenoptera</taxon>
        <taxon>Apocrita</taxon>
        <taxon>Aculeata</taxon>
        <taxon>Vespoidea</taxon>
        <taxon>Vespidae</taxon>
        <taxon>Eumeninae</taxon>
        <taxon>Odynerus</taxon>
    </lineage>
</organism>
<dbReference type="InterPro" id="IPR034596">
    <property type="entry name" value="Ribosomal_mL52"/>
</dbReference>
<keyword evidence="6" id="KW-0687">Ribonucleoprotein</keyword>
<keyword evidence="5" id="KW-0496">Mitochondrion</keyword>
<reference evidence="9" key="1">
    <citation type="submission" date="2021-08" db="EMBL/GenBank/DDBJ databases">
        <authorList>
            <person name="Misof B."/>
            <person name="Oliver O."/>
            <person name="Podsiadlowski L."/>
            <person name="Donath A."/>
            <person name="Peters R."/>
            <person name="Mayer C."/>
            <person name="Rust J."/>
            <person name="Gunkel S."/>
            <person name="Lesny P."/>
            <person name="Martin S."/>
            <person name="Oeyen J.P."/>
            <person name="Petersen M."/>
            <person name="Panagiotis P."/>
            <person name="Wilbrandt J."/>
            <person name="Tanja T."/>
        </authorList>
    </citation>
    <scope>NUCLEOTIDE SEQUENCE</scope>
    <source>
        <strain evidence="9">GBR_01_08_01A</strain>
        <tissue evidence="9">Thorax + abdomen</tissue>
    </source>
</reference>
<keyword evidence="3" id="KW-0809">Transit peptide</keyword>
<dbReference type="PANTHER" id="PTHR34090:SF1">
    <property type="entry name" value="LARGE RIBOSOMAL SUBUNIT PROTEIN ML52"/>
    <property type="match status" value="1"/>
</dbReference>
<dbReference type="GO" id="GO:0032543">
    <property type="term" value="P:mitochondrial translation"/>
    <property type="evidence" value="ECO:0007669"/>
    <property type="project" value="InterPro"/>
</dbReference>
<dbReference type="PANTHER" id="PTHR34090">
    <property type="entry name" value="39S RIBOSOMAL PROTEIN L52, MITOCHONDRIAL"/>
    <property type="match status" value="1"/>
</dbReference>
<reference evidence="9" key="2">
    <citation type="journal article" date="2023" name="Commun. Biol.">
        <title>Intrasexual cuticular hydrocarbon dimorphism in a wasp sheds light on hydrocarbon biosynthesis genes in Hymenoptera.</title>
        <authorList>
            <person name="Moris V.C."/>
            <person name="Podsiadlowski L."/>
            <person name="Martin S."/>
            <person name="Oeyen J.P."/>
            <person name="Donath A."/>
            <person name="Petersen M."/>
            <person name="Wilbrandt J."/>
            <person name="Misof B."/>
            <person name="Liedtke D."/>
            <person name="Thamm M."/>
            <person name="Scheiner R."/>
            <person name="Schmitt T."/>
            <person name="Niehuis O."/>
        </authorList>
    </citation>
    <scope>NUCLEOTIDE SEQUENCE</scope>
    <source>
        <strain evidence="9">GBR_01_08_01A</strain>
    </source>
</reference>
<comment type="caution">
    <text evidence="9">The sequence shown here is derived from an EMBL/GenBank/DDBJ whole genome shotgun (WGS) entry which is preliminary data.</text>
</comment>
<evidence type="ECO:0000256" key="5">
    <source>
        <dbReference type="ARBA" id="ARBA00023128"/>
    </source>
</evidence>
<proteinExistence type="inferred from homology"/>
<name>A0AAD9RQR3_9HYME</name>
<accession>A0AAD9RQR3</accession>
<evidence type="ECO:0000256" key="8">
    <source>
        <dbReference type="ARBA" id="ARBA00035425"/>
    </source>
</evidence>
<comment type="subcellular location">
    <subcellularLocation>
        <location evidence="1">Mitochondrion</location>
    </subcellularLocation>
</comment>
<dbReference type="EMBL" id="JAIFRP010000026">
    <property type="protein sequence ID" value="KAK2584111.1"/>
    <property type="molecule type" value="Genomic_DNA"/>
</dbReference>
<gene>
    <name evidence="9" type="ORF">KPH14_006552</name>
</gene>
<dbReference type="GO" id="GO:0005762">
    <property type="term" value="C:mitochondrial large ribosomal subunit"/>
    <property type="evidence" value="ECO:0007669"/>
    <property type="project" value="InterPro"/>
</dbReference>
<evidence type="ECO:0000256" key="3">
    <source>
        <dbReference type="ARBA" id="ARBA00022946"/>
    </source>
</evidence>
<evidence type="ECO:0000256" key="6">
    <source>
        <dbReference type="ARBA" id="ARBA00023274"/>
    </source>
</evidence>
<keyword evidence="10" id="KW-1185">Reference proteome</keyword>
<dbReference type="GO" id="GO:0003735">
    <property type="term" value="F:structural constituent of ribosome"/>
    <property type="evidence" value="ECO:0007669"/>
    <property type="project" value="InterPro"/>
</dbReference>
<dbReference type="Proteomes" id="UP001258017">
    <property type="component" value="Unassembled WGS sequence"/>
</dbReference>
<evidence type="ECO:0000313" key="10">
    <source>
        <dbReference type="Proteomes" id="UP001258017"/>
    </source>
</evidence>
<evidence type="ECO:0000256" key="4">
    <source>
        <dbReference type="ARBA" id="ARBA00022980"/>
    </source>
</evidence>
<keyword evidence="4" id="KW-0689">Ribosomal protein</keyword>
<dbReference type="Pfam" id="PF18699">
    <property type="entry name" value="MRPL52"/>
    <property type="match status" value="1"/>
</dbReference>
<sequence length="131" mass="15105">MFAGVPIVLRYNNANILFRSVHTSRMRLLKQDWRMENGLTENPNAFGPLTNLPDYSFKDGRPVPLGVGQKKRMIKQQQYAAKIVQLVGEIDYAVARHARLQEEEKQRRQNILDSKLKPKGDLLLKKEESTT</sequence>
<evidence type="ECO:0000256" key="1">
    <source>
        <dbReference type="ARBA" id="ARBA00004173"/>
    </source>
</evidence>
<comment type="similarity">
    <text evidence="2">Belongs to the mitochondrion-specific ribosomal protein mL52 family.</text>
</comment>
<dbReference type="AlphaFoldDB" id="A0AAD9RQR3"/>
<evidence type="ECO:0000313" key="9">
    <source>
        <dbReference type="EMBL" id="KAK2584111.1"/>
    </source>
</evidence>
<evidence type="ECO:0000256" key="7">
    <source>
        <dbReference type="ARBA" id="ARBA00035181"/>
    </source>
</evidence>
<protein>
    <recommendedName>
        <fullName evidence="7">Large ribosomal subunit protein mL52</fullName>
    </recommendedName>
    <alternativeName>
        <fullName evidence="8">39S ribosomal protein L52, mitochondrial</fullName>
    </alternativeName>
</protein>